<reference evidence="1 2" key="1">
    <citation type="journal article" date="2024" name="Science">
        <title>Giant polyketide synthase enzymes in the biosynthesis of giant marine polyether toxins.</title>
        <authorList>
            <person name="Fallon T.R."/>
            <person name="Shende V.V."/>
            <person name="Wierzbicki I.H."/>
            <person name="Pendleton A.L."/>
            <person name="Watervoot N.F."/>
            <person name="Auber R.P."/>
            <person name="Gonzalez D.J."/>
            <person name="Wisecaver J.H."/>
            <person name="Moore B.S."/>
        </authorList>
    </citation>
    <scope>NUCLEOTIDE SEQUENCE [LARGE SCALE GENOMIC DNA]</scope>
    <source>
        <strain evidence="1 2">12B1</strain>
    </source>
</reference>
<comment type="caution">
    <text evidence="1">The sequence shown here is derived from an EMBL/GenBank/DDBJ whole genome shotgun (WGS) entry which is preliminary data.</text>
</comment>
<dbReference type="Proteomes" id="UP001515480">
    <property type="component" value="Unassembled WGS sequence"/>
</dbReference>
<dbReference type="EMBL" id="JBGBPQ010000012">
    <property type="protein sequence ID" value="KAL1514609.1"/>
    <property type="molecule type" value="Genomic_DNA"/>
</dbReference>
<organism evidence="1 2">
    <name type="scientific">Prymnesium parvum</name>
    <name type="common">Toxic golden alga</name>
    <dbReference type="NCBI Taxonomy" id="97485"/>
    <lineage>
        <taxon>Eukaryota</taxon>
        <taxon>Haptista</taxon>
        <taxon>Haptophyta</taxon>
        <taxon>Prymnesiophyceae</taxon>
        <taxon>Prymnesiales</taxon>
        <taxon>Prymnesiaceae</taxon>
        <taxon>Prymnesium</taxon>
    </lineage>
</organism>
<gene>
    <name evidence="1" type="ORF">AB1Y20_003703</name>
</gene>
<keyword evidence="2" id="KW-1185">Reference proteome</keyword>
<dbReference type="AlphaFoldDB" id="A0AB34J5C3"/>
<proteinExistence type="predicted"/>
<sequence>MQLDLANLVPMHARLNAAAQLTRQLESTEVCGEAVDLIYSGCHVMVASLLRAPEQLAEALVELLCLLIHASSDMTEVKLQLIMLAEAELCKHAAHWRPAALLSLLAMLLQHSDAAEVVHELCERRPLVNALVCCIGLVNAEDEHERQESK</sequence>
<protein>
    <submittedName>
        <fullName evidence="1">Uncharacterized protein</fullName>
    </submittedName>
</protein>
<evidence type="ECO:0000313" key="1">
    <source>
        <dbReference type="EMBL" id="KAL1514609.1"/>
    </source>
</evidence>
<name>A0AB34J5C3_PRYPA</name>
<evidence type="ECO:0000313" key="2">
    <source>
        <dbReference type="Proteomes" id="UP001515480"/>
    </source>
</evidence>
<accession>A0AB34J5C3</accession>